<accession>A0A4C1ZMC5</accession>
<comment type="caution">
    <text evidence="1">The sequence shown here is derived from an EMBL/GenBank/DDBJ whole genome shotgun (WGS) entry which is preliminary data.</text>
</comment>
<keyword evidence="2" id="KW-1185">Reference proteome</keyword>
<dbReference type="Proteomes" id="UP000299102">
    <property type="component" value="Unassembled WGS sequence"/>
</dbReference>
<evidence type="ECO:0000313" key="1">
    <source>
        <dbReference type="EMBL" id="GBP88373.1"/>
    </source>
</evidence>
<reference evidence="1 2" key="1">
    <citation type="journal article" date="2019" name="Commun. Biol.">
        <title>The bagworm genome reveals a unique fibroin gene that provides high tensile strength.</title>
        <authorList>
            <person name="Kono N."/>
            <person name="Nakamura H."/>
            <person name="Ohtoshi R."/>
            <person name="Tomita M."/>
            <person name="Numata K."/>
            <person name="Arakawa K."/>
        </authorList>
    </citation>
    <scope>NUCLEOTIDE SEQUENCE [LARGE SCALE GENOMIC DNA]</scope>
</reference>
<gene>
    <name evidence="1" type="ORF">EVAR_52679_1</name>
</gene>
<sequence length="88" mass="9303">MSSKVSKAKIPPPPFGASVILELPHLAVKAHPETHKALYLMGGKDKTSLFKYILGNNDAWELAIGTTKGLSSFDAGGNGANRKLMAVP</sequence>
<dbReference type="AlphaFoldDB" id="A0A4C1ZMC5"/>
<organism evidence="1 2">
    <name type="scientific">Eumeta variegata</name>
    <name type="common">Bagworm moth</name>
    <name type="synonym">Eumeta japonica</name>
    <dbReference type="NCBI Taxonomy" id="151549"/>
    <lineage>
        <taxon>Eukaryota</taxon>
        <taxon>Metazoa</taxon>
        <taxon>Ecdysozoa</taxon>
        <taxon>Arthropoda</taxon>
        <taxon>Hexapoda</taxon>
        <taxon>Insecta</taxon>
        <taxon>Pterygota</taxon>
        <taxon>Neoptera</taxon>
        <taxon>Endopterygota</taxon>
        <taxon>Lepidoptera</taxon>
        <taxon>Glossata</taxon>
        <taxon>Ditrysia</taxon>
        <taxon>Tineoidea</taxon>
        <taxon>Psychidae</taxon>
        <taxon>Oiketicinae</taxon>
        <taxon>Eumeta</taxon>
    </lineage>
</organism>
<dbReference type="EMBL" id="BGZK01001926">
    <property type="protein sequence ID" value="GBP88373.1"/>
    <property type="molecule type" value="Genomic_DNA"/>
</dbReference>
<evidence type="ECO:0000313" key="2">
    <source>
        <dbReference type="Proteomes" id="UP000299102"/>
    </source>
</evidence>
<name>A0A4C1ZMC5_EUMVA</name>
<proteinExistence type="predicted"/>
<protein>
    <submittedName>
        <fullName evidence="1">Uncharacterized protein</fullName>
    </submittedName>
</protein>